<organism evidence="1">
    <name type="scientific">Trepomonas sp. PC1</name>
    <dbReference type="NCBI Taxonomy" id="1076344"/>
    <lineage>
        <taxon>Eukaryota</taxon>
        <taxon>Metamonada</taxon>
        <taxon>Diplomonadida</taxon>
        <taxon>Hexamitidae</taxon>
        <taxon>Hexamitinae</taxon>
        <taxon>Trepomonas</taxon>
    </lineage>
</organism>
<dbReference type="InterPro" id="IPR053139">
    <property type="entry name" value="Surface_bspA-like"/>
</dbReference>
<dbReference type="PANTHER" id="PTHR45661">
    <property type="entry name" value="SURFACE ANTIGEN"/>
    <property type="match status" value="1"/>
</dbReference>
<dbReference type="SUPFAM" id="SSF52058">
    <property type="entry name" value="L domain-like"/>
    <property type="match status" value="2"/>
</dbReference>
<reference evidence="1" key="1">
    <citation type="submission" date="2015-07" db="EMBL/GenBank/DDBJ databases">
        <title>Adaptation to a free-living lifestyle via gene acquisitions in the diplomonad Trepomonas sp. PC1.</title>
        <authorList>
            <person name="Xu F."/>
            <person name="Jerlstrom-Hultqvist J."/>
            <person name="Kolisko M."/>
            <person name="Simpson A.G.B."/>
            <person name="Roger A.J."/>
            <person name="Svard S.G."/>
            <person name="Andersson J.O."/>
        </authorList>
    </citation>
    <scope>NUCLEOTIDE SEQUENCE</scope>
    <source>
        <strain evidence="1">PC1</strain>
    </source>
</reference>
<dbReference type="InterPro" id="IPR032675">
    <property type="entry name" value="LRR_dom_sf"/>
</dbReference>
<sequence>IKMNNTIIIIDKIIGKDAIQQSDFTNIFNLIIPHAEEVKEEIFSDMQNIRFVYGKNVKIIRYKAFSGCNSLITFIGDQLQTIGKEGFAENCGLVRLNLQNAEQIGEFALSCVGLREIVCPKCKKLGNNAIDENPQLCQVDFEQLETFDFCQLRKNHYLRYLRLPSCQNDKVAEIEDDSTYDYSDSSEDEVPKQKKYSVTADSHESLKKQFDVESLPQQFYHFEPDQDKLKQLNQQRTPFDFEQVRYSFMLKEISKQRHIKGLVLLKQKIIPQNAFHKNCFLNFVHCPNAKIIESRAFYQCFFLKQFHSRYLTEIQELGFSFCVWLSEINLHYIGKLGDAAFANCYQLVDVRFNELKEVPQRAFSNCKGLIQVVGRKIEKIAEDAFCGCQQLNVVAEKLDREDHELYRVSNEVIKFQEILSVEFKERKIISKM</sequence>
<feature type="non-terminal residue" evidence="1">
    <location>
        <position position="432"/>
    </location>
</feature>
<dbReference type="Gene3D" id="3.80.10.10">
    <property type="entry name" value="Ribonuclease Inhibitor"/>
    <property type="match status" value="2"/>
</dbReference>
<evidence type="ECO:0000313" key="1">
    <source>
        <dbReference type="EMBL" id="JAP96302.1"/>
    </source>
</evidence>
<name>A0A146KI22_9EUKA</name>
<dbReference type="AlphaFoldDB" id="A0A146KI22"/>
<dbReference type="Pfam" id="PF13306">
    <property type="entry name" value="LRR_5"/>
    <property type="match status" value="2"/>
</dbReference>
<protein>
    <submittedName>
        <fullName evidence="1">Leucine rich repeats-containing protein</fullName>
    </submittedName>
</protein>
<dbReference type="EMBL" id="GDID01000304">
    <property type="protein sequence ID" value="JAP96302.1"/>
    <property type="molecule type" value="Transcribed_RNA"/>
</dbReference>
<accession>A0A146KI22</accession>
<dbReference type="PANTHER" id="PTHR45661:SF3">
    <property type="entry name" value="IG-LIKE DOMAIN-CONTAINING PROTEIN"/>
    <property type="match status" value="1"/>
</dbReference>
<feature type="non-terminal residue" evidence="1">
    <location>
        <position position="1"/>
    </location>
</feature>
<dbReference type="InterPro" id="IPR026906">
    <property type="entry name" value="LRR_5"/>
</dbReference>
<gene>
    <name evidence="1" type="ORF">TPC1_10408</name>
</gene>
<proteinExistence type="predicted"/>